<evidence type="ECO:0000313" key="1">
    <source>
        <dbReference type="EMBL" id="EMI18106.1"/>
    </source>
</evidence>
<comment type="caution">
    <text evidence="1">The sequence shown here is derived from an EMBL/GenBank/DDBJ whole genome shotgun (WGS) entry which is preliminary data.</text>
</comment>
<organism evidence="1 2">
    <name type="scientific">Rhodopirellula maiorica SM1</name>
    <dbReference type="NCBI Taxonomy" id="1265738"/>
    <lineage>
        <taxon>Bacteria</taxon>
        <taxon>Pseudomonadati</taxon>
        <taxon>Planctomycetota</taxon>
        <taxon>Planctomycetia</taxon>
        <taxon>Pirellulales</taxon>
        <taxon>Pirellulaceae</taxon>
        <taxon>Novipirellula</taxon>
    </lineage>
</organism>
<sequence>MKLESAGDFQPQDFNNAFAVPVTAAAFCPANSMGHSIEFDNVADRKMQRNATNPCLKRRQHGR</sequence>
<keyword evidence="2" id="KW-1185">Reference proteome</keyword>
<name>M5RG35_9BACT</name>
<gene>
    <name evidence="1" type="ORF">RMSM_04985</name>
</gene>
<dbReference type="PATRIC" id="fig|1265738.3.peg.5011"/>
<proteinExistence type="predicted"/>
<protein>
    <submittedName>
        <fullName evidence="1">Uncharacterized protein</fullName>
    </submittedName>
</protein>
<evidence type="ECO:0000313" key="2">
    <source>
        <dbReference type="Proteomes" id="UP000011991"/>
    </source>
</evidence>
<dbReference type="EMBL" id="ANOG01000706">
    <property type="protein sequence ID" value="EMI18106.1"/>
    <property type="molecule type" value="Genomic_DNA"/>
</dbReference>
<accession>M5RG35</accession>
<dbReference type="Proteomes" id="UP000011991">
    <property type="component" value="Unassembled WGS sequence"/>
</dbReference>
<reference evidence="1 2" key="1">
    <citation type="journal article" date="2013" name="Mar. Genomics">
        <title>Expression of sulfatases in Rhodopirellula baltica and the diversity of sulfatases in the genus Rhodopirellula.</title>
        <authorList>
            <person name="Wegner C.E."/>
            <person name="Richter-Heitmann T."/>
            <person name="Klindworth A."/>
            <person name="Klockow C."/>
            <person name="Richter M."/>
            <person name="Achstetter T."/>
            <person name="Glockner F.O."/>
            <person name="Harder J."/>
        </authorList>
    </citation>
    <scope>NUCLEOTIDE SEQUENCE [LARGE SCALE GENOMIC DNA]</scope>
    <source>
        <strain evidence="1 2">SM1</strain>
    </source>
</reference>
<dbReference type="AlphaFoldDB" id="M5RG35"/>